<evidence type="ECO:0000256" key="5">
    <source>
        <dbReference type="ARBA" id="ARBA00023136"/>
    </source>
</evidence>
<comment type="similarity">
    <text evidence="2">Belongs to the SLC13A/DASS transporter (TC 2.A.47) family. NADC subfamily.</text>
</comment>
<dbReference type="PANTHER" id="PTHR10283">
    <property type="entry name" value="SOLUTE CARRIER FAMILY 13 MEMBER"/>
    <property type="match status" value="1"/>
</dbReference>
<feature type="transmembrane region" description="Helical" evidence="6">
    <location>
        <begin position="137"/>
        <end position="165"/>
    </location>
</feature>
<reference evidence="7 8" key="1">
    <citation type="submission" date="2021-04" db="EMBL/GenBank/DDBJ databases">
        <authorList>
            <person name="Bliznina A."/>
        </authorList>
    </citation>
    <scope>NUCLEOTIDE SEQUENCE [LARGE SCALE GENOMIC DNA]</scope>
</reference>
<organism evidence="7 8">
    <name type="scientific">Oikopleura dioica</name>
    <name type="common">Tunicate</name>
    <dbReference type="NCBI Taxonomy" id="34765"/>
    <lineage>
        <taxon>Eukaryota</taxon>
        <taxon>Metazoa</taxon>
        <taxon>Chordata</taxon>
        <taxon>Tunicata</taxon>
        <taxon>Appendicularia</taxon>
        <taxon>Copelata</taxon>
        <taxon>Oikopleuridae</taxon>
        <taxon>Oikopleura</taxon>
    </lineage>
</organism>
<comment type="subcellular location">
    <subcellularLocation>
        <location evidence="1">Membrane</location>
        <topology evidence="1">Multi-pass membrane protein</topology>
    </subcellularLocation>
</comment>
<dbReference type="Proteomes" id="UP001158576">
    <property type="component" value="Chromosome PAR"/>
</dbReference>
<feature type="transmembrane region" description="Helical" evidence="6">
    <location>
        <begin position="69"/>
        <end position="89"/>
    </location>
</feature>
<name>A0ABN7RL13_OIKDI</name>
<dbReference type="PANTHER" id="PTHR10283:SF82">
    <property type="entry name" value="SOLUTE CARRIER FAMILY 13 MEMBER 2"/>
    <property type="match status" value="1"/>
</dbReference>
<evidence type="ECO:0000256" key="1">
    <source>
        <dbReference type="ARBA" id="ARBA00004141"/>
    </source>
</evidence>
<keyword evidence="4 6" id="KW-1133">Transmembrane helix</keyword>
<evidence type="ECO:0000313" key="7">
    <source>
        <dbReference type="EMBL" id="CAG5077038.1"/>
    </source>
</evidence>
<evidence type="ECO:0000256" key="3">
    <source>
        <dbReference type="ARBA" id="ARBA00022692"/>
    </source>
</evidence>
<proteinExistence type="inferred from homology"/>
<evidence type="ECO:0000256" key="2">
    <source>
        <dbReference type="ARBA" id="ARBA00006772"/>
    </source>
</evidence>
<dbReference type="InterPro" id="IPR001898">
    <property type="entry name" value="SLC13A/DASS"/>
</dbReference>
<dbReference type="Pfam" id="PF00939">
    <property type="entry name" value="Na_sulph_symp"/>
    <property type="match status" value="1"/>
</dbReference>
<evidence type="ECO:0000313" key="8">
    <source>
        <dbReference type="Proteomes" id="UP001158576"/>
    </source>
</evidence>
<keyword evidence="8" id="KW-1185">Reference proteome</keyword>
<accession>A0ABN7RL13</accession>
<evidence type="ECO:0000256" key="4">
    <source>
        <dbReference type="ARBA" id="ARBA00022989"/>
    </source>
</evidence>
<gene>
    <name evidence="7" type="ORF">OKIOD_LOCUS175</name>
</gene>
<evidence type="ECO:0000256" key="6">
    <source>
        <dbReference type="SAM" id="Phobius"/>
    </source>
</evidence>
<feature type="transmembrane region" description="Helical" evidence="6">
    <location>
        <begin position="185"/>
        <end position="205"/>
    </location>
</feature>
<dbReference type="EMBL" id="OU015568">
    <property type="protein sequence ID" value="CAG5077038.1"/>
    <property type="molecule type" value="Genomic_DNA"/>
</dbReference>
<sequence>MASKEGDFPALTVFIKALLEIFEKHGDENETVSKEDIKKLISEQGFHEELSEAFQGKFDKDELMGKERLSFLDIILILTPLLIFPLLNIEDKLVTEECKTDCKSCLSKAIKFENGSYQLSENGFPYTEAIQKPYKCLFCLILMSIYWTFEVTPLAVTSLMPMFLFPLFGLLPAKEVAVHYFKDTNFLFFGGLIVAIAIEKCNLHLRIALRVMKGKG</sequence>
<keyword evidence="5 6" id="KW-0472">Membrane</keyword>
<protein>
    <submittedName>
        <fullName evidence="7">Oidioi.mRNA.OKI2018_I69.PAR.g8617.t1.cds</fullName>
    </submittedName>
</protein>
<keyword evidence="3 6" id="KW-0812">Transmembrane</keyword>